<evidence type="ECO:0000313" key="2">
    <source>
        <dbReference type="EMBL" id="MDQ0474816.1"/>
    </source>
</evidence>
<dbReference type="EMBL" id="JAUSVX010000026">
    <property type="protein sequence ID" value="MDQ0474816.1"/>
    <property type="molecule type" value="Genomic_DNA"/>
</dbReference>
<comment type="caution">
    <text evidence="2">The sequence shown here is derived from an EMBL/GenBank/DDBJ whole genome shotgun (WGS) entry which is preliminary data.</text>
</comment>
<dbReference type="RefSeq" id="WP_307285071.1">
    <property type="nucleotide sequence ID" value="NZ_JAUSVX010000026.1"/>
</dbReference>
<dbReference type="InterPro" id="IPR036291">
    <property type="entry name" value="NAD(P)-bd_dom_sf"/>
</dbReference>
<dbReference type="InterPro" id="IPR000683">
    <property type="entry name" value="Gfo/Idh/MocA-like_OxRdtase_N"/>
</dbReference>
<evidence type="ECO:0000313" key="3">
    <source>
        <dbReference type="Proteomes" id="UP001242480"/>
    </source>
</evidence>
<sequence length="366" mass="39989">MSEKIRIGVVGAGLIGQVEHLPNLKRLSQDFELVCVADASAAMRGELERRGLRAVASYEEVLSAGIDAVLIAAPDQYHAEITLAALAHGKHVFCEKPLCFSVGEAEEIAAARDAAGRVVQVGYMKRFDPSYEMLLSLLPPDAAKLRMISVEVQDPDSWPFNQHQGDFVKTGDVSPALIADGNARRERQVRRATGQTLAGSDMWGFTNSYCSSLIHDINAVHGMLDVMGIETGAVVGAAFFAGGDGGHGSVRLRGTQALWQMTHLFVPGIADYVERITLYFDDASYELTFPSPYLNHFPTRLSVARSEGIVWQKTEYRASYEEAFVRELVGFRDSVRDGCPVRNTVEAARRDLQLVADLAAVALRST</sequence>
<protein>
    <submittedName>
        <fullName evidence="2">Dehydrogenase</fullName>
    </submittedName>
</protein>
<dbReference type="Pfam" id="PF01408">
    <property type="entry name" value="GFO_IDH_MocA"/>
    <property type="match status" value="1"/>
</dbReference>
<dbReference type="PANTHER" id="PTHR43377">
    <property type="entry name" value="BILIVERDIN REDUCTASE A"/>
    <property type="match status" value="1"/>
</dbReference>
<gene>
    <name evidence="2" type="ORF">QO011_007858</name>
</gene>
<evidence type="ECO:0000259" key="1">
    <source>
        <dbReference type="Pfam" id="PF01408"/>
    </source>
</evidence>
<organism evidence="2 3">
    <name type="scientific">Labrys wisconsinensis</name>
    <dbReference type="NCBI Taxonomy" id="425677"/>
    <lineage>
        <taxon>Bacteria</taxon>
        <taxon>Pseudomonadati</taxon>
        <taxon>Pseudomonadota</taxon>
        <taxon>Alphaproteobacteria</taxon>
        <taxon>Hyphomicrobiales</taxon>
        <taxon>Xanthobacteraceae</taxon>
        <taxon>Labrys</taxon>
    </lineage>
</organism>
<dbReference type="SUPFAM" id="SSF51735">
    <property type="entry name" value="NAD(P)-binding Rossmann-fold domains"/>
    <property type="match status" value="1"/>
</dbReference>
<dbReference type="PANTHER" id="PTHR43377:SF1">
    <property type="entry name" value="BILIVERDIN REDUCTASE A"/>
    <property type="match status" value="1"/>
</dbReference>
<proteinExistence type="predicted"/>
<dbReference type="Gene3D" id="3.40.50.720">
    <property type="entry name" value="NAD(P)-binding Rossmann-like Domain"/>
    <property type="match status" value="1"/>
</dbReference>
<name>A0ABU0JKK2_9HYPH</name>
<accession>A0ABU0JKK2</accession>
<dbReference type="InterPro" id="IPR051450">
    <property type="entry name" value="Gfo/Idh/MocA_Oxidoreductases"/>
</dbReference>
<dbReference type="Proteomes" id="UP001242480">
    <property type="component" value="Unassembled WGS sequence"/>
</dbReference>
<keyword evidence="3" id="KW-1185">Reference proteome</keyword>
<feature type="domain" description="Gfo/Idh/MocA-like oxidoreductase N-terminal" evidence="1">
    <location>
        <begin position="5"/>
        <end position="123"/>
    </location>
</feature>
<reference evidence="2 3" key="1">
    <citation type="submission" date="2023-07" db="EMBL/GenBank/DDBJ databases">
        <title>Genomic Encyclopedia of Type Strains, Phase IV (KMG-IV): sequencing the most valuable type-strain genomes for metagenomic binning, comparative biology and taxonomic classification.</title>
        <authorList>
            <person name="Goeker M."/>
        </authorList>
    </citation>
    <scope>NUCLEOTIDE SEQUENCE [LARGE SCALE GENOMIC DNA]</scope>
    <source>
        <strain evidence="2 3">DSM 19619</strain>
    </source>
</reference>